<reference evidence="2" key="1">
    <citation type="journal article" date="2016" name="Front. Microbiol.">
        <title>Genome Sequence of the Piezophilic, Mesophilic Sulfate-Reducing Bacterium Desulfovibrio indicus J2T.</title>
        <authorList>
            <person name="Cao J."/>
            <person name="Maignien L."/>
            <person name="Shao Z."/>
            <person name="Alain K."/>
            <person name="Jebbar M."/>
        </authorList>
    </citation>
    <scope>NUCLEOTIDE SEQUENCE</scope>
    <source>
        <strain evidence="2">DSM 16372</strain>
    </source>
</reference>
<dbReference type="AlphaFoldDB" id="A0AAV4ZU72"/>
<evidence type="ECO:0000313" key="3">
    <source>
        <dbReference type="Proteomes" id="UP001055247"/>
    </source>
</evidence>
<dbReference type="RefSeq" id="WP_066919221.1">
    <property type="nucleotide sequence ID" value="NZ_BPQO01000027.1"/>
</dbReference>
<sequence>MRWSPILATGLALPVGAAAAPAPEAALRPAFAQCRALSQEGERLRCYDRLAAILAPPRFQGRLTMQTEPFAITAPTVLRYESDGPIFVLALKDARGEVVQNLHIGGGGSATHTIAVPGTYTLQVSGSESWRIWLDPVRDPTP</sequence>
<keyword evidence="3" id="KW-1185">Reference proteome</keyword>
<dbReference type="EMBL" id="BPQO01000027">
    <property type="protein sequence ID" value="GJD91413.1"/>
    <property type="molecule type" value="Genomic_DNA"/>
</dbReference>
<evidence type="ECO:0000313" key="2">
    <source>
        <dbReference type="EMBL" id="GJD91413.1"/>
    </source>
</evidence>
<organism evidence="2 3">
    <name type="scientific">Methylobacterium hispanicum</name>
    <dbReference type="NCBI Taxonomy" id="270350"/>
    <lineage>
        <taxon>Bacteria</taxon>
        <taxon>Pseudomonadati</taxon>
        <taxon>Pseudomonadota</taxon>
        <taxon>Alphaproteobacteria</taxon>
        <taxon>Hyphomicrobiales</taxon>
        <taxon>Methylobacteriaceae</taxon>
        <taxon>Methylobacterium</taxon>
    </lineage>
</organism>
<keyword evidence="1" id="KW-0732">Signal</keyword>
<proteinExistence type="predicted"/>
<comment type="caution">
    <text evidence="2">The sequence shown here is derived from an EMBL/GenBank/DDBJ whole genome shotgun (WGS) entry which is preliminary data.</text>
</comment>
<accession>A0AAV4ZU72</accession>
<evidence type="ECO:0000256" key="1">
    <source>
        <dbReference type="SAM" id="SignalP"/>
    </source>
</evidence>
<gene>
    <name evidence="2" type="ORF">BHAOGJBA_4961</name>
</gene>
<protein>
    <submittedName>
        <fullName evidence="2">Uncharacterized protein</fullName>
    </submittedName>
</protein>
<feature type="signal peptide" evidence="1">
    <location>
        <begin position="1"/>
        <end position="19"/>
    </location>
</feature>
<reference evidence="2" key="2">
    <citation type="submission" date="2021-08" db="EMBL/GenBank/DDBJ databases">
        <authorList>
            <person name="Tani A."/>
            <person name="Ola A."/>
            <person name="Ogura Y."/>
            <person name="Katsura K."/>
            <person name="Hayashi T."/>
        </authorList>
    </citation>
    <scope>NUCLEOTIDE SEQUENCE</scope>
    <source>
        <strain evidence="2">DSM 16372</strain>
    </source>
</reference>
<name>A0AAV4ZU72_9HYPH</name>
<feature type="chain" id="PRO_5043596124" evidence="1">
    <location>
        <begin position="20"/>
        <end position="142"/>
    </location>
</feature>
<dbReference type="Proteomes" id="UP001055247">
    <property type="component" value="Unassembled WGS sequence"/>
</dbReference>